<sequence length="59" mass="6469">MHRTSAGSAALVVESAFAAAVELRCLGPSKFVGRSYRPLRFLRVLERLRAPTHGRVLSC</sequence>
<protein>
    <submittedName>
        <fullName evidence="1">Uncharacterized protein</fullName>
    </submittedName>
</protein>
<name>A0A6J4N651_9PSEU</name>
<reference evidence="1" key="1">
    <citation type="submission" date="2020-02" db="EMBL/GenBank/DDBJ databases">
        <authorList>
            <person name="Meier V. D."/>
        </authorList>
    </citation>
    <scope>NUCLEOTIDE SEQUENCE</scope>
    <source>
        <strain evidence="1">AVDCRST_MAG66</strain>
    </source>
</reference>
<accession>A0A6J4N651</accession>
<gene>
    <name evidence="1" type="ORF">AVDCRST_MAG66-298</name>
</gene>
<evidence type="ECO:0000313" key="1">
    <source>
        <dbReference type="EMBL" id="CAA9379037.1"/>
    </source>
</evidence>
<dbReference type="EMBL" id="CADCUS010000021">
    <property type="protein sequence ID" value="CAA9379037.1"/>
    <property type="molecule type" value="Genomic_DNA"/>
</dbReference>
<dbReference type="AlphaFoldDB" id="A0A6J4N651"/>
<proteinExistence type="predicted"/>
<organism evidence="1">
    <name type="scientific">uncultured Pseudonocardia sp</name>
    <dbReference type="NCBI Taxonomy" id="211455"/>
    <lineage>
        <taxon>Bacteria</taxon>
        <taxon>Bacillati</taxon>
        <taxon>Actinomycetota</taxon>
        <taxon>Actinomycetes</taxon>
        <taxon>Pseudonocardiales</taxon>
        <taxon>Pseudonocardiaceae</taxon>
        <taxon>Pseudonocardia</taxon>
        <taxon>environmental samples</taxon>
    </lineage>
</organism>